<dbReference type="KEGG" id="caqu:CAQU_00575"/>
<evidence type="ECO:0000256" key="1">
    <source>
        <dbReference type="SAM" id="MobiDB-lite"/>
    </source>
</evidence>
<dbReference type="EMBL" id="CP009245">
    <property type="protein sequence ID" value="APT83828.1"/>
    <property type="molecule type" value="Genomic_DNA"/>
</dbReference>
<feature type="region of interest" description="Disordered" evidence="1">
    <location>
        <begin position="62"/>
        <end position="81"/>
    </location>
</feature>
<name>A0A1L7CDB1_9CORY</name>
<reference evidence="2 3" key="1">
    <citation type="submission" date="2014-08" db="EMBL/GenBank/DDBJ databases">
        <title>Complete genome sequence of Corynebacterium aquilae S-613T(T) (=DSM 44791(T)), isolated from the choana of a healthy golden eagle.</title>
        <authorList>
            <person name="Ruckert C."/>
            <person name="Albersmeier A."/>
            <person name="Winkler A."/>
            <person name="Kalinowski J."/>
        </authorList>
    </citation>
    <scope>NUCLEOTIDE SEQUENCE [LARGE SCALE GENOMIC DNA]</scope>
    <source>
        <strain evidence="2 3">S-613</strain>
    </source>
</reference>
<protein>
    <recommendedName>
        <fullName evidence="4">Antitoxin</fullName>
    </recommendedName>
</protein>
<dbReference type="AlphaFoldDB" id="A0A1L7CDB1"/>
<keyword evidence="3" id="KW-1185">Reference proteome</keyword>
<dbReference type="Proteomes" id="UP000185478">
    <property type="component" value="Chromosome"/>
</dbReference>
<evidence type="ECO:0000313" key="3">
    <source>
        <dbReference type="Proteomes" id="UP000185478"/>
    </source>
</evidence>
<sequence length="81" mass="8734">MDLGKLGGLGDKLRENEEAIKNKVQETADKLIDSKLDGDKAQKAKDAVRGGLDKGVDEVERRLGVNHETPQAPETPEAPAQ</sequence>
<proteinExistence type="predicted"/>
<organism evidence="2 3">
    <name type="scientific">Corynebacterium aquilae DSM 44791</name>
    <dbReference type="NCBI Taxonomy" id="1431546"/>
    <lineage>
        <taxon>Bacteria</taxon>
        <taxon>Bacillati</taxon>
        <taxon>Actinomycetota</taxon>
        <taxon>Actinomycetes</taxon>
        <taxon>Mycobacteriales</taxon>
        <taxon>Corynebacteriaceae</taxon>
        <taxon>Corynebacterium</taxon>
    </lineage>
</organism>
<feature type="compositionally biased region" description="Low complexity" evidence="1">
    <location>
        <begin position="68"/>
        <end position="81"/>
    </location>
</feature>
<evidence type="ECO:0000313" key="2">
    <source>
        <dbReference type="EMBL" id="APT83828.1"/>
    </source>
</evidence>
<gene>
    <name evidence="2" type="ORF">CAQU_00575</name>
</gene>
<dbReference type="STRING" id="1431546.CAQU_00575"/>
<dbReference type="OrthoDB" id="10006169at2"/>
<accession>A0A1L7CDB1</accession>
<evidence type="ECO:0008006" key="4">
    <source>
        <dbReference type="Google" id="ProtNLM"/>
    </source>
</evidence>
<dbReference type="RefSeq" id="WP_075724316.1">
    <property type="nucleotide sequence ID" value="NZ_CP009245.1"/>
</dbReference>